<dbReference type="OrthoDB" id="6343844at2759"/>
<gene>
    <name evidence="2" type="primary">AVEN_188720_1</name>
    <name evidence="2" type="ORF">NPIL_292551</name>
</gene>
<dbReference type="GO" id="GO:0005737">
    <property type="term" value="C:cytoplasm"/>
    <property type="evidence" value="ECO:0007669"/>
    <property type="project" value="TreeGrafter"/>
</dbReference>
<evidence type="ECO:0000313" key="3">
    <source>
        <dbReference type="Proteomes" id="UP000887013"/>
    </source>
</evidence>
<accession>A0A8X6IFU3</accession>
<dbReference type="Gene3D" id="1.20.5.390">
    <property type="entry name" value="L1 transposable element, trimerization domain"/>
    <property type="match status" value="1"/>
</dbReference>
<dbReference type="Gene3D" id="1.20.5.990">
    <property type="entry name" value="Nemo cc2-lz domain - 1d5 darpin complex"/>
    <property type="match status" value="1"/>
</dbReference>
<name>A0A8X6IFU3_NEPPI</name>
<dbReference type="GO" id="GO:0005634">
    <property type="term" value="C:nucleus"/>
    <property type="evidence" value="ECO:0007669"/>
    <property type="project" value="TreeGrafter"/>
</dbReference>
<proteinExistence type="predicted"/>
<dbReference type="GO" id="GO:0043122">
    <property type="term" value="P:regulation of canonical NF-kappaB signal transduction"/>
    <property type="evidence" value="ECO:0007669"/>
    <property type="project" value="TreeGrafter"/>
</dbReference>
<keyword evidence="1" id="KW-0175">Coiled coil</keyword>
<dbReference type="EMBL" id="BMAW01090162">
    <property type="protein sequence ID" value="GFS43321.1"/>
    <property type="molecule type" value="Genomic_DNA"/>
</dbReference>
<evidence type="ECO:0000313" key="2">
    <source>
        <dbReference type="EMBL" id="GFS43321.1"/>
    </source>
</evidence>
<keyword evidence="3" id="KW-1185">Reference proteome</keyword>
<dbReference type="AlphaFoldDB" id="A0A8X6IFU3"/>
<dbReference type="InterPro" id="IPR051301">
    <property type="entry name" value="Optineurin/NFkB_EssMod"/>
</dbReference>
<feature type="coiled-coil region" evidence="1">
    <location>
        <begin position="100"/>
        <end position="178"/>
    </location>
</feature>
<reference evidence="2" key="1">
    <citation type="submission" date="2020-08" db="EMBL/GenBank/DDBJ databases">
        <title>Multicomponent nature underlies the extraordinary mechanical properties of spider dragline silk.</title>
        <authorList>
            <person name="Kono N."/>
            <person name="Nakamura H."/>
            <person name="Mori M."/>
            <person name="Yoshida Y."/>
            <person name="Ohtoshi R."/>
            <person name="Malay A.D."/>
            <person name="Moran D.A.P."/>
            <person name="Tomita M."/>
            <person name="Numata K."/>
            <person name="Arakawa K."/>
        </authorList>
    </citation>
    <scope>NUCLEOTIDE SEQUENCE</scope>
</reference>
<comment type="caution">
    <text evidence="2">The sequence shown here is derived from an EMBL/GenBank/DDBJ whole genome shotgun (WGS) entry which is preliminary data.</text>
</comment>
<dbReference type="PANTHER" id="PTHR31553">
    <property type="entry name" value="NF-KAPPA-B ESSENTIAL MODULATOR"/>
    <property type="match status" value="1"/>
</dbReference>
<dbReference type="PANTHER" id="PTHR31553:SF1">
    <property type="entry name" value="NF-KAPPA-B ESSENTIAL MODULATOR"/>
    <property type="match status" value="1"/>
</dbReference>
<dbReference type="GO" id="GO:0070530">
    <property type="term" value="F:K63-linked polyubiquitin modification-dependent protein binding"/>
    <property type="evidence" value="ECO:0007669"/>
    <property type="project" value="TreeGrafter"/>
</dbReference>
<evidence type="ECO:0000256" key="1">
    <source>
        <dbReference type="SAM" id="Coils"/>
    </source>
</evidence>
<dbReference type="Proteomes" id="UP000887013">
    <property type="component" value="Unassembled WGS sequence"/>
</dbReference>
<protein>
    <recommendedName>
        <fullName evidence="4">Optineurin</fullName>
    </recommendedName>
</protein>
<sequence length="443" mass="51395">MTSLEASPPENGLNESLDTSEFCLISEQSLEDGEGMVSSQFDLGGSFPTQDITGMEFQKRLVELVEDNESMKEALKWNNAMMKDQLHTISEWHNMMTTSLSQQRVSLEEAKLRIQELEKENAELRLKNEKASQSDNKTNFETVQTKKLQEDVDLKNQLKEAEDKIIVLQKELNIQKTEIGDMKALHETKEQEKIVLEAHLKDQEKFKSKYEDLLLQFTSYQNNSSQNYEAYEQQTKLLSTLKESVEKFETELEGERAKNLEANILIKTYQANYERVDKLLQVQSKDEKEKREHFLSERELEARRMLEQIDGLTAKLFDLEQQLEEKEEKLQLVTMQLETFKRDSESIPILKAQVDVYKSDLNGEKETSQKEIERLTQQLTELQSSPFFCVNCGAQAETTLKFKARRKPSTSRQEVLLCPVCQFGFKDVQSLTNHVNNCLDKTQ</sequence>
<feature type="coiled-coil region" evidence="1">
    <location>
        <begin position="231"/>
        <end position="258"/>
    </location>
</feature>
<feature type="coiled-coil region" evidence="1">
    <location>
        <begin position="302"/>
        <end position="385"/>
    </location>
</feature>
<evidence type="ECO:0008006" key="4">
    <source>
        <dbReference type="Google" id="ProtNLM"/>
    </source>
</evidence>
<organism evidence="2 3">
    <name type="scientific">Nephila pilipes</name>
    <name type="common">Giant wood spider</name>
    <name type="synonym">Nephila maculata</name>
    <dbReference type="NCBI Taxonomy" id="299642"/>
    <lineage>
        <taxon>Eukaryota</taxon>
        <taxon>Metazoa</taxon>
        <taxon>Ecdysozoa</taxon>
        <taxon>Arthropoda</taxon>
        <taxon>Chelicerata</taxon>
        <taxon>Arachnida</taxon>
        <taxon>Araneae</taxon>
        <taxon>Araneomorphae</taxon>
        <taxon>Entelegynae</taxon>
        <taxon>Araneoidea</taxon>
        <taxon>Nephilidae</taxon>
        <taxon>Nephila</taxon>
    </lineage>
</organism>